<proteinExistence type="predicted"/>
<dbReference type="RefSeq" id="WP_177098624.1">
    <property type="nucleotide sequence ID" value="NZ_JACAQA010000002.1"/>
</dbReference>
<name>A0A7Y7WKX0_9PSED</name>
<keyword evidence="1" id="KW-1133">Transmembrane helix</keyword>
<accession>A0A7Y7WKX0</accession>
<sequence>MNTLQQTPIPLRIRKARIATFLGFMMIGAMMYIWSTGVSVFDACPQGWRGPLAPHQERNGIRLLRKSISTLSARHRLDRRSRQSMG</sequence>
<dbReference type="Proteomes" id="UP000522864">
    <property type="component" value="Unassembled WGS sequence"/>
</dbReference>
<feature type="transmembrane region" description="Helical" evidence="1">
    <location>
        <begin position="21"/>
        <end position="41"/>
    </location>
</feature>
<keyword evidence="1" id="KW-0812">Transmembrane</keyword>
<dbReference type="AlphaFoldDB" id="A0A7Y7WKX0"/>
<organism evidence="2 3">
    <name type="scientific">Pseudomonas gingeri</name>
    <dbReference type="NCBI Taxonomy" id="117681"/>
    <lineage>
        <taxon>Bacteria</taxon>
        <taxon>Pseudomonadati</taxon>
        <taxon>Pseudomonadota</taxon>
        <taxon>Gammaproteobacteria</taxon>
        <taxon>Pseudomonadales</taxon>
        <taxon>Pseudomonadaceae</taxon>
        <taxon>Pseudomonas</taxon>
    </lineage>
</organism>
<gene>
    <name evidence="2" type="ORF">HX830_00730</name>
</gene>
<keyword evidence="1" id="KW-0472">Membrane</keyword>
<dbReference type="EMBL" id="JACAQA010000002">
    <property type="protein sequence ID" value="NWB83390.1"/>
    <property type="molecule type" value="Genomic_DNA"/>
</dbReference>
<protein>
    <submittedName>
        <fullName evidence="2">Uncharacterized protein</fullName>
    </submittedName>
</protein>
<comment type="caution">
    <text evidence="2">The sequence shown here is derived from an EMBL/GenBank/DDBJ whole genome shotgun (WGS) entry which is preliminary data.</text>
</comment>
<evidence type="ECO:0000313" key="3">
    <source>
        <dbReference type="Proteomes" id="UP000522864"/>
    </source>
</evidence>
<evidence type="ECO:0000313" key="2">
    <source>
        <dbReference type="EMBL" id="NWB83390.1"/>
    </source>
</evidence>
<reference evidence="2 3" key="1">
    <citation type="submission" date="2020-04" db="EMBL/GenBank/DDBJ databases">
        <title>Molecular characterization of pseudomonads from Agaricus bisporus reveal novel blotch 2 pathogens in Western Europe.</title>
        <authorList>
            <person name="Taparia T."/>
            <person name="Krijger M."/>
            <person name="Haynes E."/>
            <person name="Elpinstone J.G."/>
            <person name="Noble R."/>
            <person name="Van Der Wolf J."/>
        </authorList>
    </citation>
    <scope>NUCLEOTIDE SEQUENCE [LARGE SCALE GENOMIC DNA]</scope>
    <source>
        <strain evidence="2 3">G9001</strain>
    </source>
</reference>
<evidence type="ECO:0000256" key="1">
    <source>
        <dbReference type="SAM" id="Phobius"/>
    </source>
</evidence>